<organism evidence="3 4">
    <name type="scientific">Sulfitobacter aestuarii</name>
    <dbReference type="NCBI Taxonomy" id="2161676"/>
    <lineage>
        <taxon>Bacteria</taxon>
        <taxon>Pseudomonadati</taxon>
        <taxon>Pseudomonadota</taxon>
        <taxon>Alphaproteobacteria</taxon>
        <taxon>Rhodobacterales</taxon>
        <taxon>Roseobacteraceae</taxon>
        <taxon>Sulfitobacter</taxon>
    </lineage>
</organism>
<dbReference type="InterPro" id="IPR018247">
    <property type="entry name" value="EF_Hand_1_Ca_BS"/>
</dbReference>
<dbReference type="InterPro" id="IPR002048">
    <property type="entry name" value="EF_hand_dom"/>
</dbReference>
<name>A0ABW5U196_9RHOB</name>
<accession>A0ABW5U196</accession>
<protein>
    <recommendedName>
        <fullName evidence="2">EF-hand domain-containing protein</fullName>
    </recommendedName>
</protein>
<dbReference type="Proteomes" id="UP001597474">
    <property type="component" value="Unassembled WGS sequence"/>
</dbReference>
<reference evidence="4" key="1">
    <citation type="journal article" date="2019" name="Int. J. Syst. Evol. Microbiol.">
        <title>The Global Catalogue of Microorganisms (GCM) 10K type strain sequencing project: providing services to taxonomists for standard genome sequencing and annotation.</title>
        <authorList>
            <consortium name="The Broad Institute Genomics Platform"/>
            <consortium name="The Broad Institute Genome Sequencing Center for Infectious Disease"/>
            <person name="Wu L."/>
            <person name="Ma J."/>
        </authorList>
    </citation>
    <scope>NUCLEOTIDE SEQUENCE [LARGE SCALE GENOMIC DNA]</scope>
    <source>
        <strain evidence="4">TISTR 2562</strain>
    </source>
</reference>
<dbReference type="SUPFAM" id="SSF47473">
    <property type="entry name" value="EF-hand"/>
    <property type="match status" value="1"/>
</dbReference>
<feature type="signal peptide" evidence="1">
    <location>
        <begin position="1"/>
        <end position="21"/>
    </location>
</feature>
<dbReference type="Pfam" id="PF13202">
    <property type="entry name" value="EF-hand_5"/>
    <property type="match status" value="2"/>
</dbReference>
<dbReference type="PROSITE" id="PS00018">
    <property type="entry name" value="EF_HAND_1"/>
    <property type="match status" value="2"/>
</dbReference>
<feature type="domain" description="EF-hand" evidence="2">
    <location>
        <begin position="53"/>
        <end position="70"/>
    </location>
</feature>
<sequence length="87" mass="8690">MTHLTKAAALGMILLGLPAYAAGEDAGTLDANGDGMVSVTEVQAVYPEITAEQFSTMDLNGDGALDEAEMTAASDAGLMPSAAPSEG</sequence>
<evidence type="ECO:0000313" key="3">
    <source>
        <dbReference type="EMBL" id="MFD2738714.1"/>
    </source>
</evidence>
<comment type="caution">
    <text evidence="3">The sequence shown here is derived from an EMBL/GenBank/DDBJ whole genome shotgun (WGS) entry which is preliminary data.</text>
</comment>
<evidence type="ECO:0000259" key="2">
    <source>
        <dbReference type="Pfam" id="PF13202"/>
    </source>
</evidence>
<evidence type="ECO:0000256" key="1">
    <source>
        <dbReference type="SAM" id="SignalP"/>
    </source>
</evidence>
<dbReference type="InterPro" id="IPR011992">
    <property type="entry name" value="EF-hand-dom_pair"/>
</dbReference>
<keyword evidence="4" id="KW-1185">Reference proteome</keyword>
<keyword evidence="1" id="KW-0732">Signal</keyword>
<dbReference type="Gene3D" id="1.10.238.10">
    <property type="entry name" value="EF-hand"/>
    <property type="match status" value="1"/>
</dbReference>
<feature type="chain" id="PRO_5046794426" description="EF-hand domain-containing protein" evidence="1">
    <location>
        <begin position="22"/>
        <end position="87"/>
    </location>
</feature>
<evidence type="ECO:0000313" key="4">
    <source>
        <dbReference type="Proteomes" id="UP001597474"/>
    </source>
</evidence>
<dbReference type="RefSeq" id="WP_386371669.1">
    <property type="nucleotide sequence ID" value="NZ_JBHUMP010000002.1"/>
</dbReference>
<proteinExistence type="predicted"/>
<feature type="domain" description="EF-hand" evidence="2">
    <location>
        <begin position="29"/>
        <end position="45"/>
    </location>
</feature>
<dbReference type="EMBL" id="JBHUMP010000002">
    <property type="protein sequence ID" value="MFD2738714.1"/>
    <property type="molecule type" value="Genomic_DNA"/>
</dbReference>
<gene>
    <name evidence="3" type="ORF">ACFSUD_03940</name>
</gene>